<feature type="chain" id="PRO_5009314096" evidence="2">
    <location>
        <begin position="25"/>
        <end position="438"/>
    </location>
</feature>
<evidence type="ECO:0000313" key="4">
    <source>
        <dbReference type="WBParaSite" id="L893_g31555.t1"/>
    </source>
</evidence>
<evidence type="ECO:0000256" key="1">
    <source>
        <dbReference type="SAM" id="Phobius"/>
    </source>
</evidence>
<sequence length="438" mass="49338">MAGRVTHLSAVAFALTVTFLRSSAIVPGPNECWEDRIYAFSGPPMRCDLAKKRCENETVLLKNATEECGQMPRKYTFIESCGDGRFFGIDYTCCAPYKYHNHCFLSAQWDQSHTDTLIGAMKKSANLAKAVEEAKASGDSATADRILMEQLHPTMQLIEHSSPFIDETVEDLTGCHYTSHTDTLIGAMKKSANLAKAMEEAKTSGDSATADRILMEQLHPAMQLIEHSSPFIDESVEDLTGCKYTYKSRLSTFLREKERNHTISRQFAYVSFRDEIRKRLFSARFATIPNTVTSLLESGYNCKKYSHFLSEANPDVMWSEVYSYELCAFFPELKKQAEELVFEIFRNTSLGLAPTEKAFWKGANSTERYCKWLVERLTDSEWAEGSHSLTATLMICALILTGSALVSAVSGFILGTGRPQWNLPSVTYHVFNIRDMFK</sequence>
<protein>
    <submittedName>
        <fullName evidence="4">Secreted protein</fullName>
    </submittedName>
</protein>
<reference evidence="4" key="1">
    <citation type="submission" date="2016-11" db="UniProtKB">
        <authorList>
            <consortium name="WormBaseParasite"/>
        </authorList>
    </citation>
    <scope>IDENTIFICATION</scope>
</reference>
<name>A0A1I7ZZR5_9BILA</name>
<organism evidence="3 4">
    <name type="scientific">Steinernema glaseri</name>
    <dbReference type="NCBI Taxonomy" id="37863"/>
    <lineage>
        <taxon>Eukaryota</taxon>
        <taxon>Metazoa</taxon>
        <taxon>Ecdysozoa</taxon>
        <taxon>Nematoda</taxon>
        <taxon>Chromadorea</taxon>
        <taxon>Rhabditida</taxon>
        <taxon>Tylenchina</taxon>
        <taxon>Panagrolaimomorpha</taxon>
        <taxon>Strongyloidoidea</taxon>
        <taxon>Steinernematidae</taxon>
        <taxon>Steinernema</taxon>
    </lineage>
</organism>
<keyword evidence="2" id="KW-0732">Signal</keyword>
<feature type="transmembrane region" description="Helical" evidence="1">
    <location>
        <begin position="391"/>
        <end position="414"/>
    </location>
</feature>
<dbReference type="Proteomes" id="UP000095287">
    <property type="component" value="Unplaced"/>
</dbReference>
<keyword evidence="1" id="KW-1133">Transmembrane helix</keyword>
<keyword evidence="3" id="KW-1185">Reference proteome</keyword>
<accession>A0A1I7ZZR5</accession>
<dbReference type="WBParaSite" id="L893_g31555.t1">
    <property type="protein sequence ID" value="L893_g31555.t1"/>
    <property type="gene ID" value="L893_g31555"/>
</dbReference>
<keyword evidence="1" id="KW-0472">Membrane</keyword>
<evidence type="ECO:0000313" key="3">
    <source>
        <dbReference type="Proteomes" id="UP000095287"/>
    </source>
</evidence>
<dbReference type="AlphaFoldDB" id="A0A1I7ZZR5"/>
<evidence type="ECO:0000256" key="2">
    <source>
        <dbReference type="SAM" id="SignalP"/>
    </source>
</evidence>
<proteinExistence type="predicted"/>
<feature type="signal peptide" evidence="2">
    <location>
        <begin position="1"/>
        <end position="24"/>
    </location>
</feature>
<keyword evidence="1" id="KW-0812">Transmembrane</keyword>